<dbReference type="Proteomes" id="UP000076722">
    <property type="component" value="Unassembled WGS sequence"/>
</dbReference>
<evidence type="ECO:0000256" key="5">
    <source>
        <dbReference type="ARBA" id="ARBA00023239"/>
    </source>
</evidence>
<keyword evidence="4 6" id="KW-0460">Magnesium</keyword>
<evidence type="ECO:0000256" key="1">
    <source>
        <dbReference type="ARBA" id="ARBA00001946"/>
    </source>
</evidence>
<dbReference type="Pfam" id="PF19086">
    <property type="entry name" value="Terpene_syn_C_2"/>
    <property type="match status" value="1"/>
</dbReference>
<keyword evidence="5 6" id="KW-0456">Lyase</keyword>
<evidence type="ECO:0000313" key="7">
    <source>
        <dbReference type="EMBL" id="KZS92486.1"/>
    </source>
</evidence>
<dbReference type="SUPFAM" id="SSF48576">
    <property type="entry name" value="Terpenoid synthases"/>
    <property type="match status" value="1"/>
</dbReference>
<evidence type="ECO:0000313" key="8">
    <source>
        <dbReference type="Proteomes" id="UP000076722"/>
    </source>
</evidence>
<protein>
    <recommendedName>
        <fullName evidence="6">Terpene synthase</fullName>
        <ecNumber evidence="6">4.2.3.-</ecNumber>
    </recommendedName>
</protein>
<sequence length="334" mass="38138">MSTTTTTVQLPDLLAGWPMQRTINPHYEEVATESADWVETFDPFDAKYLAIFRKCKFGLIASLAYPNASPEILRTGCDLMNAFFVFDDISDEQCASDVQKGADIIMDAIHNPYDPRPEGDSVLGEVYQSFWSRALLSSSRSAAHRFVDHFQNYVDSVVQQAADRDSNHIRSIEDYLILRRHTIGVLPSFDILQMDKDLPDHVVYHPKVLALVELATDMIILANDIYSYNVEQSRGDDAHNLVAVAMQEQNLDVQEAMDYVGRRYYGLRDTFLAGFHDLPSWSPKIDSELKDYIWGVGNWVTANVEWSFESERYFGTRGPEIREHRSVALLPRRV</sequence>
<evidence type="ECO:0000256" key="6">
    <source>
        <dbReference type="RuleBase" id="RU366034"/>
    </source>
</evidence>
<dbReference type="InterPro" id="IPR008949">
    <property type="entry name" value="Isoprenoid_synthase_dom_sf"/>
</dbReference>
<comment type="cofactor">
    <cofactor evidence="1 6">
        <name>Mg(2+)</name>
        <dbReference type="ChEBI" id="CHEBI:18420"/>
    </cofactor>
</comment>
<dbReference type="GO" id="GO:0046872">
    <property type="term" value="F:metal ion binding"/>
    <property type="evidence" value="ECO:0007669"/>
    <property type="project" value="UniProtKB-KW"/>
</dbReference>
<comment type="similarity">
    <text evidence="2 6">Belongs to the terpene synthase family.</text>
</comment>
<name>A0A164TM75_9AGAM</name>
<keyword evidence="8" id="KW-1185">Reference proteome</keyword>
<accession>A0A164TM75</accession>
<evidence type="ECO:0000256" key="4">
    <source>
        <dbReference type="ARBA" id="ARBA00022842"/>
    </source>
</evidence>
<dbReference type="PANTHER" id="PTHR35201">
    <property type="entry name" value="TERPENE SYNTHASE"/>
    <property type="match status" value="1"/>
</dbReference>
<evidence type="ECO:0000256" key="2">
    <source>
        <dbReference type="ARBA" id="ARBA00006333"/>
    </source>
</evidence>
<dbReference type="SFLD" id="SFLDG01020">
    <property type="entry name" value="Terpene_Cyclase_Like_2"/>
    <property type="match status" value="1"/>
</dbReference>
<gene>
    <name evidence="7" type="ORF">SISNIDRAFT_412344</name>
</gene>
<dbReference type="GO" id="GO:0010333">
    <property type="term" value="F:terpene synthase activity"/>
    <property type="evidence" value="ECO:0007669"/>
    <property type="project" value="InterPro"/>
</dbReference>
<organism evidence="7 8">
    <name type="scientific">Sistotremastrum niveocremeum HHB9708</name>
    <dbReference type="NCBI Taxonomy" id="1314777"/>
    <lineage>
        <taxon>Eukaryota</taxon>
        <taxon>Fungi</taxon>
        <taxon>Dikarya</taxon>
        <taxon>Basidiomycota</taxon>
        <taxon>Agaricomycotina</taxon>
        <taxon>Agaricomycetes</taxon>
        <taxon>Sistotremastrales</taxon>
        <taxon>Sistotremastraceae</taxon>
        <taxon>Sertulicium</taxon>
        <taxon>Sertulicium niveocremeum</taxon>
    </lineage>
</organism>
<dbReference type="GO" id="GO:0008299">
    <property type="term" value="P:isoprenoid biosynthetic process"/>
    <property type="evidence" value="ECO:0007669"/>
    <property type="project" value="UniProtKB-ARBA"/>
</dbReference>
<dbReference type="Gene3D" id="1.10.600.10">
    <property type="entry name" value="Farnesyl Diphosphate Synthase"/>
    <property type="match status" value="1"/>
</dbReference>
<evidence type="ECO:0000256" key="3">
    <source>
        <dbReference type="ARBA" id="ARBA00022723"/>
    </source>
</evidence>
<dbReference type="EC" id="4.2.3.-" evidence="6"/>
<reference evidence="7 8" key="1">
    <citation type="journal article" date="2016" name="Mol. Biol. Evol.">
        <title>Comparative Genomics of Early-Diverging Mushroom-Forming Fungi Provides Insights into the Origins of Lignocellulose Decay Capabilities.</title>
        <authorList>
            <person name="Nagy L.G."/>
            <person name="Riley R."/>
            <person name="Tritt A."/>
            <person name="Adam C."/>
            <person name="Daum C."/>
            <person name="Floudas D."/>
            <person name="Sun H."/>
            <person name="Yadav J.S."/>
            <person name="Pangilinan J."/>
            <person name="Larsson K.H."/>
            <person name="Matsuura K."/>
            <person name="Barry K."/>
            <person name="Labutti K."/>
            <person name="Kuo R."/>
            <person name="Ohm R.A."/>
            <person name="Bhattacharya S.S."/>
            <person name="Shirouzu T."/>
            <person name="Yoshinaga Y."/>
            <person name="Martin F.M."/>
            <person name="Grigoriev I.V."/>
            <person name="Hibbett D.S."/>
        </authorList>
    </citation>
    <scope>NUCLEOTIDE SEQUENCE [LARGE SCALE GENOMIC DNA]</scope>
    <source>
        <strain evidence="7 8">HHB9708</strain>
    </source>
</reference>
<dbReference type="EMBL" id="KV419410">
    <property type="protein sequence ID" value="KZS92486.1"/>
    <property type="molecule type" value="Genomic_DNA"/>
</dbReference>
<dbReference type="InterPro" id="IPR034686">
    <property type="entry name" value="Terpene_cyclase-like_2"/>
</dbReference>
<dbReference type="OrthoDB" id="6486656at2759"/>
<proteinExistence type="inferred from homology"/>
<keyword evidence="3 6" id="KW-0479">Metal-binding</keyword>
<dbReference type="SFLD" id="SFLDS00005">
    <property type="entry name" value="Isoprenoid_Synthase_Type_I"/>
    <property type="match status" value="1"/>
</dbReference>
<dbReference type="PANTHER" id="PTHR35201:SF4">
    <property type="entry name" value="BETA-PINACENE SYNTHASE-RELATED"/>
    <property type="match status" value="1"/>
</dbReference>
<dbReference type="AlphaFoldDB" id="A0A164TM75"/>